<dbReference type="InterPro" id="IPR026270">
    <property type="entry name" value="SRP72"/>
</dbReference>
<evidence type="ECO:0000256" key="6">
    <source>
        <dbReference type="ARBA" id="ARBA00022824"/>
    </source>
</evidence>
<feature type="compositionally biased region" description="Basic and acidic residues" evidence="9">
    <location>
        <begin position="650"/>
        <end position="662"/>
    </location>
</feature>
<comment type="similarity">
    <text evidence="3">Belongs to the SRP72 family.</text>
</comment>
<evidence type="ECO:0000313" key="12">
    <source>
        <dbReference type="Proteomes" id="UP000230066"/>
    </source>
</evidence>
<feature type="domain" description="Signal recognition particle SRP72 subunit RNA-binding" evidence="10">
    <location>
        <begin position="621"/>
        <end position="665"/>
    </location>
</feature>
<feature type="compositionally biased region" description="Basic residues" evidence="9">
    <location>
        <begin position="628"/>
        <end position="638"/>
    </location>
</feature>
<dbReference type="GO" id="GO:0005786">
    <property type="term" value="C:signal recognition particle, endoplasmic reticulum targeting"/>
    <property type="evidence" value="ECO:0007669"/>
    <property type="project" value="UniProtKB-KW"/>
</dbReference>
<comment type="caution">
    <text evidence="11">The sequence shown here is derived from an EMBL/GenBank/DDBJ whole genome shotgun (WGS) entry which is preliminary data.</text>
</comment>
<dbReference type="EMBL" id="JXXN02003234">
    <property type="protein sequence ID" value="THD21810.1"/>
    <property type="molecule type" value="Genomic_DNA"/>
</dbReference>
<feature type="compositionally biased region" description="Basic residues" evidence="9">
    <location>
        <begin position="724"/>
        <end position="733"/>
    </location>
</feature>
<comment type="subcellular location">
    <subcellularLocation>
        <location evidence="2">Cytoplasm</location>
    </subcellularLocation>
    <subcellularLocation>
        <location evidence="1">Endoplasmic reticulum</location>
    </subcellularLocation>
</comment>
<dbReference type="PANTHER" id="PTHR14094:SF9">
    <property type="entry name" value="SIGNAL RECOGNITION PARTICLE SUBUNIT SRP72"/>
    <property type="match status" value="1"/>
</dbReference>
<dbReference type="SUPFAM" id="SSF48452">
    <property type="entry name" value="TPR-like"/>
    <property type="match status" value="2"/>
</dbReference>
<dbReference type="AlphaFoldDB" id="A0A4E0RYR6"/>
<reference evidence="11" key="1">
    <citation type="submission" date="2019-03" db="EMBL/GenBank/DDBJ databases">
        <title>Improved annotation for the trematode Fasciola hepatica.</title>
        <authorList>
            <person name="Choi Y.-J."/>
            <person name="Martin J."/>
            <person name="Mitreva M."/>
        </authorList>
    </citation>
    <scope>NUCLEOTIDE SEQUENCE [LARGE SCALE GENOMIC DNA]</scope>
</reference>
<dbReference type="Pfam" id="PF17004">
    <property type="entry name" value="SRP_TPR_like"/>
    <property type="match status" value="1"/>
</dbReference>
<dbReference type="Pfam" id="PF08492">
    <property type="entry name" value="SRP72"/>
    <property type="match status" value="1"/>
</dbReference>
<organism evidence="11 12">
    <name type="scientific">Fasciola hepatica</name>
    <name type="common">Liver fluke</name>
    <dbReference type="NCBI Taxonomy" id="6192"/>
    <lineage>
        <taxon>Eukaryota</taxon>
        <taxon>Metazoa</taxon>
        <taxon>Spiralia</taxon>
        <taxon>Lophotrochozoa</taxon>
        <taxon>Platyhelminthes</taxon>
        <taxon>Trematoda</taxon>
        <taxon>Digenea</taxon>
        <taxon>Plagiorchiida</taxon>
        <taxon>Echinostomata</taxon>
        <taxon>Echinostomatoidea</taxon>
        <taxon>Fasciolidae</taxon>
        <taxon>Fasciola</taxon>
    </lineage>
</organism>
<keyword evidence="12" id="KW-1185">Reference proteome</keyword>
<sequence length="733" mass="82344">MPGTSQFDTSAAFSELNLACTVQAYDKVISLATKILNKKPSEYKALQCKAVALIRTEKYDECLSTLRKFPDLAKYAIDFFSSNFRHVLFERAYTEYRLNRINEALKTLNEAESEDLRILELKAQVHYRREEFTEAQKCLRKVIRNSQDDYGEERLTNLAAVAAAATCFSDECLDLDVASDLYEGKFNVACYHLGKGDQKLAQRFLEEAEDACRTVLSEDPEVTEEEINEELVPVRIQQAYLLQKQNKEDVANQTYQSVVRIRSADPALLAVAANNIVCINKEQNIFDSRKRIKAASVDGLQHKLFARQREQILINQGLFYWHTNQVDACHAKVRDVLQQNPHSVRALLLHVTQLLKEKQLDRAIKVIQDQCNPDDIVLDERSSNELRLTLGQLLLRASKTAPPSVIGLPRPEQAIAVTDYLIHSLSPSLLYTPGVVSTCVALFLIASGADETDKLNRDETLNQAVQLIQSALNWFETNNQSEPTYANLLLDQCANFLLQHGKPALAADLCERQLARLDRDFNPNDERKSAARMALIGRLVRAYAQFDRPKAEASCRSLEFTDRITEADVDSLESAFLYGVKAVRRQGRTGDQTVLGDTKSASKSRRNLVATPAPGSTDGASAAEVEKRKRRHKKRPLRLPKNYQPGVIPDPDRWLPRRERAGYRGKRRNKRQINLRGPQGQVSGGAEWDATVKSPKPAVTTSPLAEAATGSTPKQAGGTSRQQQQRKGRKKGR</sequence>
<name>A0A4E0RYR6_FASHE</name>
<dbReference type="InterPro" id="IPR011990">
    <property type="entry name" value="TPR-like_helical_dom_sf"/>
</dbReference>
<dbReference type="Gene3D" id="1.25.40.10">
    <property type="entry name" value="Tetratricopeptide repeat domain"/>
    <property type="match status" value="2"/>
</dbReference>
<dbReference type="GO" id="GO:0043022">
    <property type="term" value="F:ribosome binding"/>
    <property type="evidence" value="ECO:0007669"/>
    <property type="project" value="TreeGrafter"/>
</dbReference>
<evidence type="ECO:0000256" key="4">
    <source>
        <dbReference type="ARBA" id="ARBA00018350"/>
    </source>
</evidence>
<protein>
    <recommendedName>
        <fullName evidence="4">Signal recognition particle subunit SRP72</fullName>
    </recommendedName>
</protein>
<evidence type="ECO:0000313" key="11">
    <source>
        <dbReference type="EMBL" id="THD21810.1"/>
    </source>
</evidence>
<accession>A0A4E0RYR6</accession>
<keyword evidence="5" id="KW-0963">Cytoplasm</keyword>
<keyword evidence="7" id="KW-0733">Signal recognition particle</keyword>
<dbReference type="GO" id="GO:0005783">
    <property type="term" value="C:endoplasmic reticulum"/>
    <property type="evidence" value="ECO:0007669"/>
    <property type="project" value="UniProtKB-SubCell"/>
</dbReference>
<evidence type="ECO:0000256" key="1">
    <source>
        <dbReference type="ARBA" id="ARBA00004240"/>
    </source>
</evidence>
<dbReference type="Proteomes" id="UP000230066">
    <property type="component" value="Unassembled WGS sequence"/>
</dbReference>
<keyword evidence="8" id="KW-0687">Ribonucleoprotein</keyword>
<gene>
    <name evidence="11" type="ORF">D915_007428</name>
</gene>
<dbReference type="GO" id="GO:0006614">
    <property type="term" value="P:SRP-dependent cotranslational protein targeting to membrane"/>
    <property type="evidence" value="ECO:0007669"/>
    <property type="project" value="InterPro"/>
</dbReference>
<evidence type="ECO:0000256" key="7">
    <source>
        <dbReference type="ARBA" id="ARBA00023135"/>
    </source>
</evidence>
<dbReference type="InterPro" id="IPR031545">
    <property type="entry name" value="SRP72_TPR-like"/>
</dbReference>
<dbReference type="GO" id="GO:0008312">
    <property type="term" value="F:7S RNA binding"/>
    <property type="evidence" value="ECO:0007669"/>
    <property type="project" value="InterPro"/>
</dbReference>
<evidence type="ECO:0000256" key="5">
    <source>
        <dbReference type="ARBA" id="ARBA00022490"/>
    </source>
</evidence>
<evidence type="ECO:0000256" key="2">
    <source>
        <dbReference type="ARBA" id="ARBA00004496"/>
    </source>
</evidence>
<keyword evidence="6" id="KW-0256">Endoplasmic reticulum</keyword>
<evidence type="ECO:0000259" key="10">
    <source>
        <dbReference type="Pfam" id="PF08492"/>
    </source>
</evidence>
<dbReference type="InterPro" id="IPR013699">
    <property type="entry name" value="Signal_recog_part_SRP72_RNA-bd"/>
</dbReference>
<feature type="region of interest" description="Disordered" evidence="9">
    <location>
        <begin position="589"/>
        <end position="733"/>
    </location>
</feature>
<dbReference type="PIRSF" id="PIRSF038922">
    <property type="entry name" value="SRP72"/>
    <property type="match status" value="1"/>
</dbReference>
<evidence type="ECO:0000256" key="8">
    <source>
        <dbReference type="ARBA" id="ARBA00023274"/>
    </source>
</evidence>
<feature type="compositionally biased region" description="Polar residues" evidence="9">
    <location>
        <begin position="699"/>
        <end position="720"/>
    </location>
</feature>
<proteinExistence type="inferred from homology"/>
<feature type="compositionally biased region" description="Basic residues" evidence="9">
    <location>
        <begin position="663"/>
        <end position="673"/>
    </location>
</feature>
<evidence type="ECO:0000256" key="9">
    <source>
        <dbReference type="SAM" id="MobiDB-lite"/>
    </source>
</evidence>
<evidence type="ECO:0000256" key="3">
    <source>
        <dbReference type="ARBA" id="ARBA00007676"/>
    </source>
</evidence>
<dbReference type="PANTHER" id="PTHR14094">
    <property type="entry name" value="SIGNAL RECOGNITION PARTICLE 72"/>
    <property type="match status" value="1"/>
</dbReference>